<organism evidence="2 3">
    <name type="scientific">Apatococcus lobatus</name>
    <dbReference type="NCBI Taxonomy" id="904363"/>
    <lineage>
        <taxon>Eukaryota</taxon>
        <taxon>Viridiplantae</taxon>
        <taxon>Chlorophyta</taxon>
        <taxon>core chlorophytes</taxon>
        <taxon>Trebouxiophyceae</taxon>
        <taxon>Chlorellales</taxon>
        <taxon>Chlorellaceae</taxon>
        <taxon>Apatococcus</taxon>
    </lineage>
</organism>
<evidence type="ECO:0000313" key="3">
    <source>
        <dbReference type="Proteomes" id="UP001438707"/>
    </source>
</evidence>
<feature type="chain" id="PRO_5043957251" description="Secreted protein" evidence="1">
    <location>
        <begin position="25"/>
        <end position="98"/>
    </location>
</feature>
<proteinExistence type="predicted"/>
<keyword evidence="3" id="KW-1185">Reference proteome</keyword>
<evidence type="ECO:0000256" key="1">
    <source>
        <dbReference type="SAM" id="SignalP"/>
    </source>
</evidence>
<sequence>MTGGSDLEIIIALLQAFVVAPTLGQRLTARPRRCRHKCVVRIKDGFNVYSLGLLRNQLPGTQDALCSYVDQPAHLTGRHEKISPEKCLAFHSRTHLRF</sequence>
<dbReference type="AlphaFoldDB" id="A0AAW1QI88"/>
<dbReference type="EMBL" id="JALJOS010000040">
    <property type="protein sequence ID" value="KAK9821187.1"/>
    <property type="molecule type" value="Genomic_DNA"/>
</dbReference>
<accession>A0AAW1QI88</accession>
<evidence type="ECO:0008006" key="4">
    <source>
        <dbReference type="Google" id="ProtNLM"/>
    </source>
</evidence>
<name>A0AAW1QI88_9CHLO</name>
<keyword evidence="1" id="KW-0732">Signal</keyword>
<protein>
    <recommendedName>
        <fullName evidence="4">Secreted protein</fullName>
    </recommendedName>
</protein>
<gene>
    <name evidence="2" type="ORF">WJX74_006820</name>
</gene>
<feature type="signal peptide" evidence="1">
    <location>
        <begin position="1"/>
        <end position="24"/>
    </location>
</feature>
<evidence type="ECO:0000313" key="2">
    <source>
        <dbReference type="EMBL" id="KAK9821187.1"/>
    </source>
</evidence>
<reference evidence="2 3" key="1">
    <citation type="journal article" date="2024" name="Nat. Commun.">
        <title>Phylogenomics reveals the evolutionary origins of lichenization in chlorophyte algae.</title>
        <authorList>
            <person name="Puginier C."/>
            <person name="Libourel C."/>
            <person name="Otte J."/>
            <person name="Skaloud P."/>
            <person name="Haon M."/>
            <person name="Grisel S."/>
            <person name="Petersen M."/>
            <person name="Berrin J.G."/>
            <person name="Delaux P.M."/>
            <person name="Dal Grande F."/>
            <person name="Keller J."/>
        </authorList>
    </citation>
    <scope>NUCLEOTIDE SEQUENCE [LARGE SCALE GENOMIC DNA]</scope>
    <source>
        <strain evidence="2 3">SAG 2145</strain>
    </source>
</reference>
<comment type="caution">
    <text evidence="2">The sequence shown here is derived from an EMBL/GenBank/DDBJ whole genome shotgun (WGS) entry which is preliminary data.</text>
</comment>
<dbReference type="Proteomes" id="UP001438707">
    <property type="component" value="Unassembled WGS sequence"/>
</dbReference>